<feature type="non-terminal residue" evidence="1">
    <location>
        <position position="70"/>
    </location>
</feature>
<proteinExistence type="predicted"/>
<reference evidence="1 2" key="1">
    <citation type="submission" date="2018-08" db="EMBL/GenBank/DDBJ databases">
        <title>The metabolism and importance of syntrophic acetate oxidation coupled to methane or sulfide production in haloalkaline environments.</title>
        <authorList>
            <person name="Timmers P.H.A."/>
            <person name="Vavourakis C.D."/>
            <person name="Sorokin D.Y."/>
            <person name="Sinninghe Damste J.S."/>
            <person name="Muyzer G."/>
            <person name="Stams A.J.M."/>
            <person name="Plugge C.M."/>
        </authorList>
    </citation>
    <scope>NUCLEOTIDE SEQUENCE [LARGE SCALE GENOMIC DNA]</scope>
    <source>
        <strain evidence="1">MSAO_Arc3</strain>
    </source>
</reference>
<organism evidence="1 2">
    <name type="scientific">Methanosalsum natronophilum</name>
    <dbReference type="NCBI Taxonomy" id="768733"/>
    <lineage>
        <taxon>Archaea</taxon>
        <taxon>Methanobacteriati</taxon>
        <taxon>Methanobacteriota</taxon>
        <taxon>Stenosarchaea group</taxon>
        <taxon>Methanomicrobia</taxon>
        <taxon>Methanosarcinales</taxon>
        <taxon>Methanosarcinaceae</taxon>
        <taxon>Methanosalsum</taxon>
    </lineage>
</organism>
<evidence type="ECO:0000313" key="1">
    <source>
        <dbReference type="EMBL" id="RQD85260.1"/>
    </source>
</evidence>
<evidence type="ECO:0000313" key="2">
    <source>
        <dbReference type="Proteomes" id="UP000284763"/>
    </source>
</evidence>
<gene>
    <name evidence="1" type="ORF">D5R95_05055</name>
</gene>
<accession>A0A3R7VY83</accession>
<dbReference type="AlphaFoldDB" id="A0A3R7VY83"/>
<protein>
    <submittedName>
        <fullName evidence="1">ABC transporter substrate-binding protein</fullName>
    </submittedName>
</protein>
<sequence>MFNKLNKKSGIVTILIALMVIASIVSFSGCLGGDGGGGDIDGGEAQATIQVTDMAGRTVEVPENVDRVAA</sequence>
<dbReference type="EMBL" id="QZAB01000320">
    <property type="protein sequence ID" value="RQD85260.1"/>
    <property type="molecule type" value="Genomic_DNA"/>
</dbReference>
<name>A0A3R7VY83_9EURY</name>
<dbReference type="PROSITE" id="PS51257">
    <property type="entry name" value="PROKAR_LIPOPROTEIN"/>
    <property type="match status" value="1"/>
</dbReference>
<dbReference type="Gene3D" id="3.40.50.1980">
    <property type="entry name" value="Nitrogenase molybdenum iron protein domain"/>
    <property type="match status" value="1"/>
</dbReference>
<comment type="caution">
    <text evidence="1">The sequence shown here is derived from an EMBL/GenBank/DDBJ whole genome shotgun (WGS) entry which is preliminary data.</text>
</comment>
<dbReference type="Proteomes" id="UP000284763">
    <property type="component" value="Unassembled WGS sequence"/>
</dbReference>